<gene>
    <name evidence="3" type="ORF">GCM10011498_24340</name>
</gene>
<dbReference type="EMBL" id="BMKA01000003">
    <property type="protein sequence ID" value="GGA22689.1"/>
    <property type="molecule type" value="Genomic_DNA"/>
</dbReference>
<accession>A0A916QY31</accession>
<dbReference type="PROSITE" id="PS51257">
    <property type="entry name" value="PROKAR_LIPOPROTEIN"/>
    <property type="match status" value="1"/>
</dbReference>
<feature type="chain" id="PRO_5037824855" description="VWFA domain-containing protein" evidence="1">
    <location>
        <begin position="27"/>
        <end position="233"/>
    </location>
</feature>
<dbReference type="SUPFAM" id="SSF53300">
    <property type="entry name" value="vWA-like"/>
    <property type="match status" value="1"/>
</dbReference>
<dbReference type="Gene3D" id="3.40.50.410">
    <property type="entry name" value="von Willebrand factor, type A domain"/>
    <property type="match status" value="1"/>
</dbReference>
<dbReference type="Pfam" id="PF06707">
    <property type="entry name" value="DUF1194"/>
    <property type="match status" value="1"/>
</dbReference>
<feature type="signal peptide" evidence="1">
    <location>
        <begin position="1"/>
        <end position="26"/>
    </location>
</feature>
<dbReference type="InterPro" id="IPR010607">
    <property type="entry name" value="DUF1194"/>
</dbReference>
<dbReference type="InterPro" id="IPR002035">
    <property type="entry name" value="VWF_A"/>
</dbReference>
<dbReference type="RefSeq" id="WP_188675611.1">
    <property type="nucleotide sequence ID" value="NZ_BMKA01000003.1"/>
</dbReference>
<reference evidence="3" key="2">
    <citation type="submission" date="2020-09" db="EMBL/GenBank/DDBJ databases">
        <authorList>
            <person name="Sun Q."/>
            <person name="Zhou Y."/>
        </authorList>
    </citation>
    <scope>NUCLEOTIDE SEQUENCE</scope>
    <source>
        <strain evidence="3">CGMCC 1.15880</strain>
    </source>
</reference>
<reference evidence="3" key="1">
    <citation type="journal article" date="2014" name="Int. J. Syst. Evol. Microbiol.">
        <title>Complete genome sequence of Corynebacterium casei LMG S-19264T (=DSM 44701T), isolated from a smear-ripened cheese.</title>
        <authorList>
            <consortium name="US DOE Joint Genome Institute (JGI-PGF)"/>
            <person name="Walter F."/>
            <person name="Albersmeier A."/>
            <person name="Kalinowski J."/>
            <person name="Ruckert C."/>
        </authorList>
    </citation>
    <scope>NUCLEOTIDE SEQUENCE</scope>
    <source>
        <strain evidence="3">CGMCC 1.15880</strain>
    </source>
</reference>
<protein>
    <recommendedName>
        <fullName evidence="2">VWFA domain-containing protein</fullName>
    </recommendedName>
</protein>
<evidence type="ECO:0000313" key="4">
    <source>
        <dbReference type="Proteomes" id="UP000628017"/>
    </source>
</evidence>
<dbReference type="PROSITE" id="PS50234">
    <property type="entry name" value="VWFA"/>
    <property type="match status" value="1"/>
</dbReference>
<dbReference type="InterPro" id="IPR036465">
    <property type="entry name" value="vWFA_dom_sf"/>
</dbReference>
<comment type="caution">
    <text evidence="3">The sequence shown here is derived from an EMBL/GenBank/DDBJ whole genome shotgun (WGS) entry which is preliminary data.</text>
</comment>
<evidence type="ECO:0000313" key="3">
    <source>
        <dbReference type="EMBL" id="GGA22689.1"/>
    </source>
</evidence>
<sequence length="233" mass="25247">METARHHFYALSLAAVTWLAAPMAQACGIALALAVDVSGSVDDREYDLQMGGLAAALRDGLVADALLAEEAAVMVVLWSGSSRQTVVVDWQRLMTPEDVERLAKSVERVPRQWRNFSTGIGEALIFTANRFGPVADCARRVIDVSGDGTSNEGAPPEEIKEILAAAGYVINGLSIEGETAQLTEYYRKNVIAGPNAFVLPAFGFFDYPEKIRRKLIREVTKQVAQGSDTKEDG</sequence>
<keyword evidence="1" id="KW-0732">Signal</keyword>
<dbReference type="Proteomes" id="UP000628017">
    <property type="component" value="Unassembled WGS sequence"/>
</dbReference>
<name>A0A916QY31_9RHOB</name>
<feature type="domain" description="VWFA" evidence="2">
    <location>
        <begin position="30"/>
        <end position="219"/>
    </location>
</feature>
<organism evidence="3 4">
    <name type="scientific">Neptunicoccus cionae</name>
    <dbReference type="NCBI Taxonomy" id="2035344"/>
    <lineage>
        <taxon>Bacteria</taxon>
        <taxon>Pseudomonadati</taxon>
        <taxon>Pseudomonadota</taxon>
        <taxon>Alphaproteobacteria</taxon>
        <taxon>Rhodobacterales</taxon>
        <taxon>Paracoccaceae</taxon>
        <taxon>Neptunicoccus</taxon>
    </lineage>
</organism>
<dbReference type="AlphaFoldDB" id="A0A916QY31"/>
<evidence type="ECO:0000256" key="1">
    <source>
        <dbReference type="SAM" id="SignalP"/>
    </source>
</evidence>
<keyword evidence="4" id="KW-1185">Reference proteome</keyword>
<evidence type="ECO:0000259" key="2">
    <source>
        <dbReference type="PROSITE" id="PS50234"/>
    </source>
</evidence>
<proteinExistence type="predicted"/>